<keyword evidence="3" id="KW-1185">Reference proteome</keyword>
<dbReference type="AlphaFoldDB" id="A0A378TP57"/>
<organism evidence="2 3">
    <name type="scientific">Mycolicibacterium tokaiense</name>
    <dbReference type="NCBI Taxonomy" id="39695"/>
    <lineage>
        <taxon>Bacteria</taxon>
        <taxon>Bacillati</taxon>
        <taxon>Actinomycetota</taxon>
        <taxon>Actinomycetes</taxon>
        <taxon>Mycobacteriales</taxon>
        <taxon>Mycobacteriaceae</taxon>
        <taxon>Mycolicibacterium</taxon>
    </lineage>
</organism>
<keyword evidence="1" id="KW-0812">Transmembrane</keyword>
<evidence type="ECO:0000256" key="1">
    <source>
        <dbReference type="SAM" id="Phobius"/>
    </source>
</evidence>
<proteinExistence type="predicted"/>
<dbReference type="Proteomes" id="UP000254978">
    <property type="component" value="Unassembled WGS sequence"/>
</dbReference>
<keyword evidence="1" id="KW-1133">Transmembrane helix</keyword>
<gene>
    <name evidence="2" type="ORF">NCTC10821_05923</name>
</gene>
<dbReference type="EMBL" id="UGQT01000001">
    <property type="protein sequence ID" value="STZ62354.1"/>
    <property type="molecule type" value="Genomic_DNA"/>
</dbReference>
<keyword evidence="1" id="KW-0472">Membrane</keyword>
<accession>A0A378TP57</accession>
<evidence type="ECO:0000313" key="3">
    <source>
        <dbReference type="Proteomes" id="UP000254978"/>
    </source>
</evidence>
<reference evidence="2 3" key="1">
    <citation type="submission" date="2018-06" db="EMBL/GenBank/DDBJ databases">
        <authorList>
            <consortium name="Pathogen Informatics"/>
            <person name="Doyle S."/>
        </authorList>
    </citation>
    <scope>NUCLEOTIDE SEQUENCE [LARGE SCALE GENOMIC DNA]</scope>
    <source>
        <strain evidence="2 3">NCTC10821</strain>
    </source>
</reference>
<feature type="transmembrane region" description="Helical" evidence="1">
    <location>
        <begin position="58"/>
        <end position="81"/>
    </location>
</feature>
<name>A0A378TP57_9MYCO</name>
<sequence>MMRGVRTAVPPGGDDESSAMVTCPQGHANPAEWTSCGECGQPLRRPWGPRGWFTDARLWAVFAGAMVVIVGVGVLVGYLLLRPDGSTNETDDRRAVLQAWWITARPDVEDLRTALRDSQRAIQTWDSSGFDDACRRIHDAAAVGVAEHLPAPDAHISAELSAAAEDAHSASHMCLAVIAQSHNDYDGEFSAAVEQADQHLETARALVDLGITA</sequence>
<evidence type="ECO:0000313" key="2">
    <source>
        <dbReference type="EMBL" id="STZ62354.1"/>
    </source>
</evidence>
<protein>
    <submittedName>
        <fullName evidence="2">Uncharacterized protein</fullName>
    </submittedName>
</protein>